<dbReference type="AlphaFoldDB" id="A0A3E1NSR7"/>
<name>A0A3E1NSR7_9BACT</name>
<reference evidence="2 3" key="1">
    <citation type="submission" date="2018-08" db="EMBL/GenBank/DDBJ databases">
        <title>Chitinophaga sp. K20C18050901, a novel bacterium isolated from forest soil.</title>
        <authorList>
            <person name="Wang C."/>
        </authorList>
    </citation>
    <scope>NUCLEOTIDE SEQUENCE [LARGE SCALE GENOMIC DNA]</scope>
    <source>
        <strain evidence="2 3">K20C18050901</strain>
    </source>
</reference>
<proteinExistence type="predicted"/>
<organism evidence="2 3">
    <name type="scientific">Chitinophaga silvisoli</name>
    <dbReference type="NCBI Taxonomy" id="2291814"/>
    <lineage>
        <taxon>Bacteria</taxon>
        <taxon>Pseudomonadati</taxon>
        <taxon>Bacteroidota</taxon>
        <taxon>Chitinophagia</taxon>
        <taxon>Chitinophagales</taxon>
        <taxon>Chitinophagaceae</taxon>
        <taxon>Chitinophaga</taxon>
    </lineage>
</organism>
<comment type="caution">
    <text evidence="2">The sequence shown here is derived from an EMBL/GenBank/DDBJ whole genome shotgun (WGS) entry which is preliminary data.</text>
</comment>
<dbReference type="EMBL" id="QTJV01000017">
    <property type="protein sequence ID" value="RFM30981.1"/>
    <property type="molecule type" value="Genomic_DNA"/>
</dbReference>
<sequence length="600" mass="68108">MVCSYLIEDAYYLPLFEIQKVTVPRNFPITTPQDQHTFSQQRALEVATHIRNAIVRLNGCENIIVIGLSDDQKSYLELPDGLNIISINHQEDIDFLLSPFFEQKPILNCRPEDVLNGLYEAVKSKRWLNIDSNAEKFEQSTSKATSCVVIENDGTSGPIVAVNYALSINADIIIVSPITGEEIKDIKDQLAKWKTNNIIARQNLDNYITSRIGGVNFSLYNYTTFFTAGIPYSLLLGKHTVCTYVHLEFSPDLFTFTNILFADAPGTGTALLFSPIDFNPPLPAVELEINQVTTLMHEMNYQVKQLCGKEASIYNLSQYLEFYPFDVLHFSSHGGEIPGIRIKSEFIDKTGKQHSLVYDHVRSIVVTPWYNENGPIIEIKHMVFPLSYNGYDVGSPELADQQYSAEFFIECQNVIAENRTIKDTLIEEIKAVPNSRSIMCSDGSFYGIFRHLAGDMKPFIFNNTCWSWGEIVESFIKKGARGYIGTLWEVNDNAAANTAISFYKNVKTMPTADALQDAANMCQLDDDKNIYIIFGFPFTKLHQSTSKHDSKRKLRWKLERDKEYWIRTKQSATNANLRNEIDKIISWHTTSISSLDNSVL</sequence>
<dbReference type="InterPro" id="IPR024983">
    <property type="entry name" value="CHAT_dom"/>
</dbReference>
<evidence type="ECO:0000259" key="1">
    <source>
        <dbReference type="Pfam" id="PF12770"/>
    </source>
</evidence>
<evidence type="ECO:0000313" key="2">
    <source>
        <dbReference type="EMBL" id="RFM30981.1"/>
    </source>
</evidence>
<protein>
    <submittedName>
        <fullName evidence="2">CHAT domain-containing protein</fullName>
    </submittedName>
</protein>
<dbReference type="Pfam" id="PF12770">
    <property type="entry name" value="CHAT"/>
    <property type="match status" value="1"/>
</dbReference>
<feature type="domain" description="CHAT" evidence="1">
    <location>
        <begin position="473"/>
        <end position="529"/>
    </location>
</feature>
<dbReference type="Proteomes" id="UP000261174">
    <property type="component" value="Unassembled WGS sequence"/>
</dbReference>
<accession>A0A3E1NSR7</accession>
<evidence type="ECO:0000313" key="3">
    <source>
        <dbReference type="Proteomes" id="UP000261174"/>
    </source>
</evidence>
<gene>
    <name evidence="2" type="ORF">DXN04_30925</name>
</gene>
<keyword evidence="3" id="KW-1185">Reference proteome</keyword>